<dbReference type="InterPro" id="IPR001810">
    <property type="entry name" value="F-box_dom"/>
</dbReference>
<evidence type="ECO:0000313" key="3">
    <source>
        <dbReference type="Proteomes" id="UP000008281"/>
    </source>
</evidence>
<dbReference type="InParanoid" id="E3NTJ6"/>
<dbReference type="Pfam" id="PF00646">
    <property type="entry name" value="F-box"/>
    <property type="match status" value="1"/>
</dbReference>
<organism evidence="3">
    <name type="scientific">Caenorhabditis remanei</name>
    <name type="common">Caenorhabditis vulgaris</name>
    <dbReference type="NCBI Taxonomy" id="31234"/>
    <lineage>
        <taxon>Eukaryota</taxon>
        <taxon>Metazoa</taxon>
        <taxon>Ecdysozoa</taxon>
        <taxon>Nematoda</taxon>
        <taxon>Chromadorea</taxon>
        <taxon>Rhabditida</taxon>
        <taxon>Rhabditina</taxon>
        <taxon>Rhabditomorpha</taxon>
        <taxon>Rhabditoidea</taxon>
        <taxon>Rhabditidae</taxon>
        <taxon>Peloderinae</taxon>
        <taxon>Caenorhabditis</taxon>
    </lineage>
</organism>
<dbReference type="AlphaFoldDB" id="E3NTJ6"/>
<dbReference type="FunCoup" id="E3NTJ6">
    <property type="interactions" value="2010"/>
</dbReference>
<feature type="domain" description="F-box" evidence="1">
    <location>
        <begin position="69"/>
        <end position="107"/>
    </location>
</feature>
<evidence type="ECO:0000259" key="1">
    <source>
        <dbReference type="PROSITE" id="PS50181"/>
    </source>
</evidence>
<dbReference type="PANTHER" id="PTHR23015">
    <property type="entry name" value="UNCHARACTERIZED C.ELEGANS PROTEIN"/>
    <property type="match status" value="1"/>
</dbReference>
<feature type="non-terminal residue" evidence="2">
    <location>
        <position position="1"/>
    </location>
</feature>
<dbReference type="PANTHER" id="PTHR23015:SF4">
    <property type="entry name" value="DUF38 DOMAIN-CONTAINING PROTEIN-RELATED"/>
    <property type="match status" value="1"/>
</dbReference>
<protein>
    <recommendedName>
        <fullName evidence="1">F-box domain-containing protein</fullName>
    </recommendedName>
</protein>
<dbReference type="HOGENOM" id="CLU_030831_3_3_1"/>
<dbReference type="OMA" id="QCEINAG"/>
<accession>E3NTJ6</accession>
<name>E3NTJ6_CAERE</name>
<dbReference type="OrthoDB" id="5813884at2759"/>
<dbReference type="InterPro" id="IPR002900">
    <property type="entry name" value="DUF38/FTH_CAE_spp"/>
</dbReference>
<dbReference type="EMBL" id="DS270223">
    <property type="protein sequence ID" value="EFO92500.1"/>
    <property type="molecule type" value="Genomic_DNA"/>
</dbReference>
<evidence type="ECO:0000313" key="2">
    <source>
        <dbReference type="EMBL" id="EFO92500.1"/>
    </source>
</evidence>
<dbReference type="Proteomes" id="UP000008281">
    <property type="component" value="Unassembled WGS sequence"/>
</dbReference>
<dbReference type="GO" id="GO:0045087">
    <property type="term" value="P:innate immune response"/>
    <property type="evidence" value="ECO:0007669"/>
    <property type="project" value="TreeGrafter"/>
</dbReference>
<dbReference type="PROSITE" id="PS50181">
    <property type="entry name" value="FBOX"/>
    <property type="match status" value="1"/>
</dbReference>
<dbReference type="InterPro" id="IPR041426">
    <property type="entry name" value="Mos1_HTH"/>
</dbReference>
<dbReference type="Pfam" id="PF17906">
    <property type="entry name" value="HTH_48"/>
    <property type="match status" value="1"/>
</dbReference>
<keyword evidence="3" id="KW-1185">Reference proteome</keyword>
<proteinExistence type="predicted"/>
<dbReference type="InterPro" id="IPR040161">
    <property type="entry name" value="FB224"/>
</dbReference>
<dbReference type="Pfam" id="PF01827">
    <property type="entry name" value="FTH"/>
    <property type="match status" value="1"/>
</dbReference>
<dbReference type="SMART" id="SM00256">
    <property type="entry name" value="FBOX"/>
    <property type="match status" value="1"/>
</dbReference>
<reference evidence="2" key="1">
    <citation type="submission" date="2007-07" db="EMBL/GenBank/DDBJ databases">
        <title>PCAP assembly of the Caenorhabditis remanei genome.</title>
        <authorList>
            <consortium name="The Caenorhabditis remanei Sequencing Consortium"/>
            <person name="Wilson R.K."/>
        </authorList>
    </citation>
    <scope>NUCLEOTIDE SEQUENCE [LARGE SCALE GENOMIC DNA]</scope>
    <source>
        <strain evidence="2">PB4641</strain>
    </source>
</reference>
<gene>
    <name evidence="2" type="ORF">CRE_16560</name>
</gene>
<sequence length="306" mass="36237">YEYWFKEYSKKTGRELPDIRGCILSDVINGKSAKKSIDDLCDAFKHHKIDKEYHEYWFKRFENGHLFSQVTFSDLPEDVLPGIVEKCDLMSYLQLRRVSNGLRRIVDYSKPPLTLLAVRFGENSIIFHLNDDISLFFTHRKREDPPPYCSDYFFKFVGNDYTKMAFKYLEMFLKNPKLQLSTFHVAIYNYKPDKNNQMIRDLLNSLSHKIHVERTSCSVLQDEDIITVLKCLKPGTLKEMRVYGNNDSERLLMNELVGMEQWKQAKFLQFDQLLDTSIEHFFHFNEFYINIVSLSIEDVMNLSHVS</sequence>